<proteinExistence type="predicted"/>
<reference evidence="2" key="1">
    <citation type="submission" date="2021-12" db="EMBL/GenBank/DDBJ databases">
        <title>Discovery of the Pendulisporaceae a myxobacterial family with distinct sporulation behavior and unique specialized metabolism.</title>
        <authorList>
            <person name="Garcia R."/>
            <person name="Popoff A."/>
            <person name="Bader C.D."/>
            <person name="Loehr J."/>
            <person name="Walesch S."/>
            <person name="Walt C."/>
            <person name="Boldt J."/>
            <person name="Bunk B."/>
            <person name="Haeckl F.J.F.P.J."/>
            <person name="Gunesch A.P."/>
            <person name="Birkelbach J."/>
            <person name="Nuebel U."/>
            <person name="Pietschmann T."/>
            <person name="Bach T."/>
            <person name="Mueller R."/>
        </authorList>
    </citation>
    <scope>NUCLEOTIDE SEQUENCE</scope>
    <source>
        <strain evidence="2">MSr11367</strain>
    </source>
</reference>
<evidence type="ECO:0000313" key="2">
    <source>
        <dbReference type="EMBL" id="WXB03378.1"/>
    </source>
</evidence>
<sequence>MGTKAMWGRMAGVSMAFVVFLGACGVRVDYLPLNSPPREMHARLPAEVEFFEGVEPSQPYVEVATIDGKRRSSHITKEEIFAQIRVVAAGHGCDGVKVIGRMTVDDHLAYRAACIVYRPSAVASESELATSVPAHPANADEAKAAAPGTTKTTTPKSE</sequence>
<dbReference type="EMBL" id="CP089983">
    <property type="protein sequence ID" value="WXB03378.1"/>
    <property type="molecule type" value="Genomic_DNA"/>
</dbReference>
<dbReference type="RefSeq" id="WP_394833008.1">
    <property type="nucleotide sequence ID" value="NZ_CP089929.1"/>
</dbReference>
<evidence type="ECO:0000256" key="1">
    <source>
        <dbReference type="SAM" id="MobiDB-lite"/>
    </source>
</evidence>
<feature type="region of interest" description="Disordered" evidence="1">
    <location>
        <begin position="127"/>
        <end position="158"/>
    </location>
</feature>
<name>A0ABZ2KXQ0_9BACT</name>
<evidence type="ECO:0008006" key="4">
    <source>
        <dbReference type="Google" id="ProtNLM"/>
    </source>
</evidence>
<dbReference type="PROSITE" id="PS51257">
    <property type="entry name" value="PROKAR_LIPOPROTEIN"/>
    <property type="match status" value="1"/>
</dbReference>
<evidence type="ECO:0000313" key="3">
    <source>
        <dbReference type="Proteomes" id="UP001374803"/>
    </source>
</evidence>
<keyword evidence="3" id="KW-1185">Reference proteome</keyword>
<accession>A0ABZ2KXQ0</accession>
<gene>
    <name evidence="2" type="ORF">LVJ94_41550</name>
</gene>
<protein>
    <recommendedName>
        <fullName evidence="4">Lipoprotein</fullName>
    </recommendedName>
</protein>
<organism evidence="2 3">
    <name type="scientific">Pendulispora rubella</name>
    <dbReference type="NCBI Taxonomy" id="2741070"/>
    <lineage>
        <taxon>Bacteria</taxon>
        <taxon>Pseudomonadati</taxon>
        <taxon>Myxococcota</taxon>
        <taxon>Myxococcia</taxon>
        <taxon>Myxococcales</taxon>
        <taxon>Sorangiineae</taxon>
        <taxon>Pendulisporaceae</taxon>
        <taxon>Pendulispora</taxon>
    </lineage>
</organism>
<feature type="compositionally biased region" description="Low complexity" evidence="1">
    <location>
        <begin position="144"/>
        <end position="158"/>
    </location>
</feature>
<dbReference type="Proteomes" id="UP001374803">
    <property type="component" value="Chromosome"/>
</dbReference>